<keyword evidence="2" id="KW-1185">Reference proteome</keyword>
<accession>A0A1B3ZCV7</accession>
<dbReference type="Pfam" id="PF11843">
    <property type="entry name" value="DUF3363"/>
    <property type="match status" value="1"/>
</dbReference>
<evidence type="ECO:0000313" key="2">
    <source>
        <dbReference type="Proteomes" id="UP000094256"/>
    </source>
</evidence>
<proteinExistence type="predicted"/>
<dbReference type="InterPro" id="IPR021795">
    <property type="entry name" value="DUF3363"/>
</dbReference>
<dbReference type="KEGG" id="span:AWL63_16175"/>
<organism evidence="1 2">
    <name type="scientific">Sphingomonas panacis</name>
    <dbReference type="NCBI Taxonomy" id="1560345"/>
    <lineage>
        <taxon>Bacteria</taxon>
        <taxon>Pseudomonadati</taxon>
        <taxon>Pseudomonadota</taxon>
        <taxon>Alphaproteobacteria</taxon>
        <taxon>Sphingomonadales</taxon>
        <taxon>Sphingomonadaceae</taxon>
        <taxon>Sphingomonas</taxon>
    </lineage>
</organism>
<dbReference type="EMBL" id="CP014168">
    <property type="protein sequence ID" value="AOH85262.1"/>
    <property type="molecule type" value="Genomic_DNA"/>
</dbReference>
<reference evidence="1 2" key="1">
    <citation type="submission" date="2016-01" db="EMBL/GenBank/DDBJ databases">
        <title>Complete genome and mega plasmid sequence of Sphingomonas panacis DCY99 elicits systemic resistance in rice to Xanthomonas oryzae.</title>
        <authorList>
            <person name="Kim Y.J."/>
            <person name="Yang D.C."/>
            <person name="Sing P."/>
        </authorList>
    </citation>
    <scope>NUCLEOTIDE SEQUENCE [LARGE SCALE GENOMIC DNA]</scope>
    <source>
        <strain evidence="1 2">DCY99</strain>
    </source>
</reference>
<sequence>MPDDYFDIWLNRVGQDRPLLHRMRAEINRAGGMNGRERSSFTGARIGRGSGAGAMLSSPSYRSGASGRRVIVKARIVKLAGKGLAGATAHLRYLQRDGTTRDGERGQLYDRGDEPADGKALLERGSADRHQFRFIVAPEDGAEYEDLKPLVRRWMDRVEQDLGTKLDWVAVDHFNTGHPHTHVIVRGKDDRGKDLIIARSYMTHGLRGRAAELVDLDLGPRSPQEMLRAAAREIEQERFTGIDRRLIAAIGDDGMVRPAHSDSIEQSLRAGRLQTLGRMGLATERSRGVWQLADDLEPTLRNMGERNDIIRTMQRQMREHAPERVASDHAIYAPDKAPSPLTGKVIARGLSDEHADRHYLIVDGTNGISHYVDIGVDAAETTPGSIVRVSPTPITSRQVDRTIAAVAAANRGRYSVDLHLRHDPGATETFAQTHVRRLEAIRRQSRSVEREPDGTWIIPPDHLERVEAYERERAARTPVVITTLAAQTIERQTSHNGATWLDREMLAETPVELGRGFGADVREAMALRQQWLIDQQLAEQDGETIRFRANMLTLLQQRELTRVARQLSDELGLVFNEARNGQSVDGIYRCSVMVGDSKFAVLEKSREFTLAPWRPVLERAAGKSVSGVMREGGISWTIGRERSGPSIATF</sequence>
<name>A0A1B3ZCV7_9SPHN</name>
<dbReference type="RefSeq" id="WP_069205793.1">
    <property type="nucleotide sequence ID" value="NZ_CP014168.1"/>
</dbReference>
<dbReference type="NCBIfam" id="NF041267">
    <property type="entry name" value="relax_RlxS"/>
    <property type="match status" value="1"/>
</dbReference>
<protein>
    <submittedName>
        <fullName evidence="1">Conjugal transfer protein TraI</fullName>
    </submittedName>
</protein>
<evidence type="ECO:0000313" key="1">
    <source>
        <dbReference type="EMBL" id="AOH85262.1"/>
    </source>
</evidence>
<gene>
    <name evidence="1" type="ORF">AWL63_16175</name>
</gene>
<dbReference type="AlphaFoldDB" id="A0A1B3ZCV7"/>
<dbReference type="Proteomes" id="UP000094256">
    <property type="component" value="Chromosome"/>
</dbReference>
<dbReference type="STRING" id="1560345.AWL63_16175"/>